<protein>
    <submittedName>
        <fullName evidence="1">Uncharacterized protein</fullName>
    </submittedName>
</protein>
<gene>
    <name evidence="1" type="ORF">AVEN_51323_1</name>
</gene>
<keyword evidence="2" id="KW-1185">Reference proteome</keyword>
<evidence type="ECO:0000313" key="2">
    <source>
        <dbReference type="Proteomes" id="UP000499080"/>
    </source>
</evidence>
<comment type="caution">
    <text evidence="1">The sequence shown here is derived from an EMBL/GenBank/DDBJ whole genome shotgun (WGS) entry which is preliminary data.</text>
</comment>
<sequence length="103" mass="11826">MHLLSKVIDIEACKFVAAWILKAKLKALDADLETVRFPSREQRSHEKKSAAHFDIGGKQQDSCTWTSLTRRRQAKELHTEDRHNAEESITVGEHISGTLWYHS</sequence>
<reference evidence="1 2" key="1">
    <citation type="journal article" date="2019" name="Sci. Rep.">
        <title>Orb-weaving spider Araneus ventricosus genome elucidates the spidroin gene catalogue.</title>
        <authorList>
            <person name="Kono N."/>
            <person name="Nakamura H."/>
            <person name="Ohtoshi R."/>
            <person name="Moran D.A.P."/>
            <person name="Shinohara A."/>
            <person name="Yoshida Y."/>
            <person name="Fujiwara M."/>
            <person name="Mori M."/>
            <person name="Tomita M."/>
            <person name="Arakawa K."/>
        </authorList>
    </citation>
    <scope>NUCLEOTIDE SEQUENCE [LARGE SCALE GENOMIC DNA]</scope>
</reference>
<dbReference type="AlphaFoldDB" id="A0A4Y2NZQ9"/>
<name>A0A4Y2NZQ9_ARAVE</name>
<dbReference type="Proteomes" id="UP000499080">
    <property type="component" value="Unassembled WGS sequence"/>
</dbReference>
<proteinExistence type="predicted"/>
<dbReference type="EMBL" id="BGPR01010154">
    <property type="protein sequence ID" value="GBN44564.1"/>
    <property type="molecule type" value="Genomic_DNA"/>
</dbReference>
<organism evidence="1 2">
    <name type="scientific">Araneus ventricosus</name>
    <name type="common">Orbweaver spider</name>
    <name type="synonym">Epeira ventricosa</name>
    <dbReference type="NCBI Taxonomy" id="182803"/>
    <lineage>
        <taxon>Eukaryota</taxon>
        <taxon>Metazoa</taxon>
        <taxon>Ecdysozoa</taxon>
        <taxon>Arthropoda</taxon>
        <taxon>Chelicerata</taxon>
        <taxon>Arachnida</taxon>
        <taxon>Araneae</taxon>
        <taxon>Araneomorphae</taxon>
        <taxon>Entelegynae</taxon>
        <taxon>Araneoidea</taxon>
        <taxon>Araneidae</taxon>
        <taxon>Araneus</taxon>
    </lineage>
</organism>
<evidence type="ECO:0000313" key="1">
    <source>
        <dbReference type="EMBL" id="GBN44564.1"/>
    </source>
</evidence>
<accession>A0A4Y2NZQ9</accession>